<accession>A0AAV1X8C9</accession>
<dbReference type="AlphaFoldDB" id="A0AAV1X8C9"/>
<dbReference type="PANTHER" id="PTHR33735">
    <property type="entry name" value="EXPRESSED PROTEIN"/>
    <property type="match status" value="1"/>
</dbReference>
<gene>
    <name evidence="2" type="ORF">LLUT_LOCUS18912</name>
</gene>
<feature type="region of interest" description="Disordered" evidence="1">
    <location>
        <begin position="195"/>
        <end position="214"/>
    </location>
</feature>
<evidence type="ECO:0000313" key="3">
    <source>
        <dbReference type="Proteomes" id="UP001497480"/>
    </source>
</evidence>
<name>A0AAV1X8C9_LUPLU</name>
<dbReference type="Proteomes" id="UP001497480">
    <property type="component" value="Unassembled WGS sequence"/>
</dbReference>
<proteinExistence type="predicted"/>
<evidence type="ECO:0000313" key="2">
    <source>
        <dbReference type="EMBL" id="CAL0317852.1"/>
    </source>
</evidence>
<comment type="caution">
    <text evidence="2">The sequence shown here is derived from an EMBL/GenBank/DDBJ whole genome shotgun (WGS) entry which is preliminary data.</text>
</comment>
<protein>
    <submittedName>
        <fullName evidence="2">Uncharacterized protein</fullName>
    </submittedName>
</protein>
<dbReference type="EMBL" id="CAXHTB010000013">
    <property type="protein sequence ID" value="CAL0317852.1"/>
    <property type="molecule type" value="Genomic_DNA"/>
</dbReference>
<sequence length="214" mass="23874">MANTIFTQNYICLALGTFGRCQASKHDHPIHHLGFNSKIKYNRFSTPVQNLGLRFQNDCTTKIMSMVVYANIPSGSPLPVDPNSPGHWKIWILGTIVTILLSLSRGRWGSLLQLKDKIGTTIDEAKEIADIVEEVSEKVDEVAEEVEKELPEGKLQDAAEFIEKVAEDINKHTRNAEDALQKVEGIEKELESLIESAPHQEKTTVAAIKAQDQK</sequence>
<organism evidence="2 3">
    <name type="scientific">Lupinus luteus</name>
    <name type="common">European yellow lupine</name>
    <dbReference type="NCBI Taxonomy" id="3873"/>
    <lineage>
        <taxon>Eukaryota</taxon>
        <taxon>Viridiplantae</taxon>
        <taxon>Streptophyta</taxon>
        <taxon>Embryophyta</taxon>
        <taxon>Tracheophyta</taxon>
        <taxon>Spermatophyta</taxon>
        <taxon>Magnoliopsida</taxon>
        <taxon>eudicotyledons</taxon>
        <taxon>Gunneridae</taxon>
        <taxon>Pentapetalae</taxon>
        <taxon>rosids</taxon>
        <taxon>fabids</taxon>
        <taxon>Fabales</taxon>
        <taxon>Fabaceae</taxon>
        <taxon>Papilionoideae</taxon>
        <taxon>50 kb inversion clade</taxon>
        <taxon>genistoids sensu lato</taxon>
        <taxon>core genistoids</taxon>
        <taxon>Genisteae</taxon>
        <taxon>Lupinus</taxon>
    </lineage>
</organism>
<dbReference type="PANTHER" id="PTHR33735:SF14">
    <property type="entry name" value="PHAGE CAPSID SCAFFOLDING PROTEIN (GPO) SERINE PEPTIDASE"/>
    <property type="match status" value="1"/>
</dbReference>
<reference evidence="2 3" key="1">
    <citation type="submission" date="2024-03" db="EMBL/GenBank/DDBJ databases">
        <authorList>
            <person name="Martinez-Hernandez J."/>
        </authorList>
    </citation>
    <scope>NUCLEOTIDE SEQUENCE [LARGE SCALE GENOMIC DNA]</scope>
</reference>
<keyword evidence="3" id="KW-1185">Reference proteome</keyword>
<evidence type="ECO:0000256" key="1">
    <source>
        <dbReference type="SAM" id="MobiDB-lite"/>
    </source>
</evidence>